<feature type="domain" description="AAA+ ATPase" evidence="11">
    <location>
        <begin position="21"/>
        <end position="541"/>
    </location>
</feature>
<accession>A0A6V8NKT9</accession>
<evidence type="ECO:0000313" key="12">
    <source>
        <dbReference type="EMBL" id="GFP20942.1"/>
    </source>
</evidence>
<dbReference type="GO" id="GO:0043590">
    <property type="term" value="C:bacterial nucleoid"/>
    <property type="evidence" value="ECO:0007669"/>
    <property type="project" value="TreeGrafter"/>
</dbReference>
<dbReference type="InterPro" id="IPR003593">
    <property type="entry name" value="AAA+_ATPase"/>
</dbReference>
<comment type="function">
    <text evidence="1 9">May be involved in recombinational repair of damaged DNA.</text>
</comment>
<proteinExistence type="inferred from homology"/>
<evidence type="ECO:0000256" key="2">
    <source>
        <dbReference type="ARBA" id="ARBA00009441"/>
    </source>
</evidence>
<organism evidence="12 13">
    <name type="scientific">Candidatus Hakubella thermalkaliphila</name>
    <dbReference type="NCBI Taxonomy" id="2754717"/>
    <lineage>
        <taxon>Bacteria</taxon>
        <taxon>Bacillati</taxon>
        <taxon>Actinomycetota</taxon>
        <taxon>Actinomycetota incertae sedis</taxon>
        <taxon>Candidatus Hakubellales</taxon>
        <taxon>Candidatus Hakubellaceae</taxon>
        <taxon>Candidatus Hakubella</taxon>
    </lineage>
</organism>
<dbReference type="FunFam" id="3.40.50.300:FF:000319">
    <property type="entry name" value="DNA repair protein RecN"/>
    <property type="match status" value="1"/>
</dbReference>
<evidence type="ECO:0000256" key="5">
    <source>
        <dbReference type="ARBA" id="ARBA00022763"/>
    </source>
</evidence>
<evidence type="ECO:0000256" key="4">
    <source>
        <dbReference type="ARBA" id="ARBA00022741"/>
    </source>
</evidence>
<protein>
    <recommendedName>
        <fullName evidence="3 9">DNA repair protein RecN</fullName>
    </recommendedName>
    <alternativeName>
        <fullName evidence="8 9">Recombination protein N</fullName>
    </alternativeName>
</protein>
<dbReference type="Gene3D" id="3.40.50.300">
    <property type="entry name" value="P-loop containing nucleotide triphosphate hydrolases"/>
    <property type="match status" value="2"/>
</dbReference>
<sequence length="590" mass="66548">MLKELLVRNLALIEELNITLPPGLIILSGETGAGKTLMVEALNLALGERADSSMIQTGKEVSYVEAVFDLTRNGRARQLMEEKEITEEKLDQVPLGREICRSGRSRSFIGGRIGPLSWLAELGEILVDLHGQHEHQSLLKVKNHLDLFDRFGGDKIGELRSEYQRKYEKFRDLERELQDLLAREKERYRTLERLKFEREEIERANLKVGEEDSLKSEKKILDNYEKLFLLVNQSLAWLKEGEESAPGALDGLDQVAKNLEDLSQIDEKLGGCLETVMGCRYQLEDVARELRSYVEGIVFDPSRLEMVESRLAEIHALKRKYGDSIEDILSFLENIKGEIKILENYQSRLEEIEGALDKEKRAARDLALSLSQARRSIKEEFERKVIRELKDLNLNDASFQVSITHERGEDLLMEDGPWVSLLPHGMDKIEFLISTNVGEPLKPLAKVASGGEISRIMLAMKIVLADADDVPTLIFDEIDVGIGGSASFLVGEKLAQLSRSHQVICITHLPQIGCFADAHFSIRKSTKSGRARTEVVRLSEEERTEEISRMLGGDRGGDISLDHARELISFAEKRKKSLDVPKSGSESPAF</sequence>
<dbReference type="SMART" id="SM00382">
    <property type="entry name" value="AAA"/>
    <property type="match status" value="1"/>
</dbReference>
<keyword evidence="10" id="KW-0175">Coiled coil</keyword>
<keyword evidence="5 9" id="KW-0227">DNA damage</keyword>
<keyword evidence="7 9" id="KW-0234">DNA repair</keyword>
<reference evidence="12 13" key="1">
    <citation type="journal article" date="2020" name="Front. Microbiol.">
        <title>Single-cell genomics of novel Actinobacteria with the Wood-Ljungdahl pathway discovered in a serpentinizing system.</title>
        <authorList>
            <person name="Merino N."/>
            <person name="Kawai M."/>
            <person name="Boyd E.S."/>
            <person name="Colman D.R."/>
            <person name="McGlynn S.E."/>
            <person name="Nealson K.H."/>
            <person name="Kurokawa K."/>
            <person name="Hongoh Y."/>
        </authorList>
    </citation>
    <scope>NUCLEOTIDE SEQUENCE [LARGE SCALE GENOMIC DNA]</scope>
    <source>
        <strain evidence="12 13">S06</strain>
    </source>
</reference>
<evidence type="ECO:0000256" key="8">
    <source>
        <dbReference type="ARBA" id="ARBA00033408"/>
    </source>
</evidence>
<feature type="coiled-coil region" evidence="10">
    <location>
        <begin position="332"/>
        <end position="362"/>
    </location>
</feature>
<evidence type="ECO:0000256" key="10">
    <source>
        <dbReference type="SAM" id="Coils"/>
    </source>
</evidence>
<evidence type="ECO:0000256" key="9">
    <source>
        <dbReference type="PIRNR" id="PIRNR003128"/>
    </source>
</evidence>
<dbReference type="GO" id="GO:0006281">
    <property type="term" value="P:DNA repair"/>
    <property type="evidence" value="ECO:0007669"/>
    <property type="project" value="UniProtKB-KW"/>
</dbReference>
<dbReference type="AlphaFoldDB" id="A0A6V8NKT9"/>
<dbReference type="PANTHER" id="PTHR11059:SF0">
    <property type="entry name" value="DNA REPAIR PROTEIN RECN"/>
    <property type="match status" value="1"/>
</dbReference>
<evidence type="ECO:0000256" key="6">
    <source>
        <dbReference type="ARBA" id="ARBA00022840"/>
    </source>
</evidence>
<comment type="caution">
    <text evidence="12">The sequence shown here is derived from an EMBL/GenBank/DDBJ whole genome shotgun (WGS) entry which is preliminary data.</text>
</comment>
<dbReference type="InterPro" id="IPR004604">
    <property type="entry name" value="DNA_recomb/repair_RecN"/>
</dbReference>
<feature type="coiled-coil region" evidence="10">
    <location>
        <begin position="156"/>
        <end position="211"/>
    </location>
</feature>
<comment type="similarity">
    <text evidence="2 9">Belongs to the RecN family.</text>
</comment>
<dbReference type="InterPro" id="IPR027417">
    <property type="entry name" value="P-loop_NTPase"/>
</dbReference>
<dbReference type="RefSeq" id="WP_176226084.1">
    <property type="nucleotide sequence ID" value="NZ_BLRV01000008.1"/>
</dbReference>
<evidence type="ECO:0000259" key="11">
    <source>
        <dbReference type="SMART" id="SM00382"/>
    </source>
</evidence>
<evidence type="ECO:0000256" key="7">
    <source>
        <dbReference type="ARBA" id="ARBA00023204"/>
    </source>
</evidence>
<dbReference type="InterPro" id="IPR003395">
    <property type="entry name" value="RecF/RecN/SMC_N"/>
</dbReference>
<gene>
    <name evidence="12" type="ORF">HKBW3S06_00169</name>
</gene>
<dbReference type="NCBIfam" id="TIGR00634">
    <property type="entry name" value="recN"/>
    <property type="match status" value="1"/>
</dbReference>
<dbReference type="SUPFAM" id="SSF52540">
    <property type="entry name" value="P-loop containing nucleoside triphosphate hydrolases"/>
    <property type="match status" value="1"/>
</dbReference>
<dbReference type="PANTHER" id="PTHR11059">
    <property type="entry name" value="DNA REPAIR PROTEIN RECN"/>
    <property type="match status" value="1"/>
</dbReference>
<dbReference type="CDD" id="cd03241">
    <property type="entry name" value="ABC_RecN"/>
    <property type="match status" value="2"/>
</dbReference>
<dbReference type="GO" id="GO:0005524">
    <property type="term" value="F:ATP binding"/>
    <property type="evidence" value="ECO:0007669"/>
    <property type="project" value="UniProtKB-KW"/>
</dbReference>
<dbReference type="GO" id="GO:0006310">
    <property type="term" value="P:DNA recombination"/>
    <property type="evidence" value="ECO:0007669"/>
    <property type="project" value="InterPro"/>
</dbReference>
<dbReference type="FunFam" id="3.40.50.300:FF:000356">
    <property type="entry name" value="DNA repair protein RecN"/>
    <property type="match status" value="1"/>
</dbReference>
<keyword evidence="6" id="KW-0067">ATP-binding</keyword>
<dbReference type="PIRSF" id="PIRSF003128">
    <property type="entry name" value="RecN"/>
    <property type="match status" value="1"/>
</dbReference>
<name>A0A6V8NKT9_9ACTN</name>
<evidence type="ECO:0000313" key="13">
    <source>
        <dbReference type="Proteomes" id="UP000580051"/>
    </source>
</evidence>
<dbReference type="InterPro" id="IPR025662">
    <property type="entry name" value="Sigma_54_int_dom_ATP-bd_1"/>
</dbReference>
<dbReference type="NCBIfam" id="NF008121">
    <property type="entry name" value="PRK10869.1"/>
    <property type="match status" value="1"/>
</dbReference>
<dbReference type="PROSITE" id="PS00675">
    <property type="entry name" value="SIGMA54_INTERACT_1"/>
    <property type="match status" value="1"/>
</dbReference>
<evidence type="ECO:0000256" key="1">
    <source>
        <dbReference type="ARBA" id="ARBA00003618"/>
    </source>
</evidence>
<dbReference type="Proteomes" id="UP000580051">
    <property type="component" value="Unassembled WGS sequence"/>
</dbReference>
<dbReference type="Pfam" id="PF02463">
    <property type="entry name" value="SMC_N"/>
    <property type="match status" value="1"/>
</dbReference>
<dbReference type="GO" id="GO:0009432">
    <property type="term" value="P:SOS response"/>
    <property type="evidence" value="ECO:0007669"/>
    <property type="project" value="TreeGrafter"/>
</dbReference>
<dbReference type="EMBL" id="BLRV01000008">
    <property type="protein sequence ID" value="GFP20942.1"/>
    <property type="molecule type" value="Genomic_DNA"/>
</dbReference>
<evidence type="ECO:0000256" key="3">
    <source>
        <dbReference type="ARBA" id="ARBA00021315"/>
    </source>
</evidence>
<keyword evidence="4" id="KW-0547">Nucleotide-binding</keyword>